<keyword evidence="18" id="KW-1185">Reference proteome</keyword>
<evidence type="ECO:0000256" key="12">
    <source>
        <dbReference type="ARBA" id="ARBA00023242"/>
    </source>
</evidence>
<dbReference type="SUPFAM" id="SSF54427">
    <property type="entry name" value="NTF2-like"/>
    <property type="match status" value="1"/>
</dbReference>
<dbReference type="GO" id="GO:0005634">
    <property type="term" value="C:nucleus"/>
    <property type="evidence" value="ECO:0007669"/>
    <property type="project" value="UniProtKB-SubCell"/>
</dbReference>
<proteinExistence type="inferred from homology"/>
<dbReference type="GO" id="GO:0016787">
    <property type="term" value="F:hydrolase activity"/>
    <property type="evidence" value="ECO:0007669"/>
    <property type="project" value="UniProtKB-KW"/>
</dbReference>
<dbReference type="PANTHER" id="PTHR12209:SF0">
    <property type="entry name" value="EKC_KEOPS COMPLEX SUBUNIT TP53RK"/>
    <property type="match status" value="1"/>
</dbReference>
<evidence type="ECO:0000259" key="16">
    <source>
        <dbReference type="PROSITE" id="PS50011"/>
    </source>
</evidence>
<dbReference type="Proteomes" id="UP000239649">
    <property type="component" value="Unassembled WGS sequence"/>
</dbReference>
<feature type="domain" description="Protein kinase" evidence="16">
    <location>
        <begin position="49"/>
        <end position="379"/>
    </location>
</feature>
<evidence type="ECO:0000256" key="2">
    <source>
        <dbReference type="ARBA" id="ARBA00010630"/>
    </source>
</evidence>
<dbReference type="STRING" id="554055.A0A2P6VPL3"/>
<dbReference type="Gene3D" id="3.10.450.50">
    <property type="match status" value="1"/>
</dbReference>
<dbReference type="PROSITE" id="PS00109">
    <property type="entry name" value="PROTEIN_KINASE_TYR"/>
    <property type="match status" value="1"/>
</dbReference>
<dbReference type="InterPro" id="IPR008266">
    <property type="entry name" value="Tyr_kinase_AS"/>
</dbReference>
<keyword evidence="4" id="KW-0723">Serine/threonine-protein kinase</keyword>
<dbReference type="PROSITE" id="PS50011">
    <property type="entry name" value="PROTEIN_KINASE_DOM"/>
    <property type="match status" value="1"/>
</dbReference>
<keyword evidence="9 17" id="KW-0418">Kinase</keyword>
<dbReference type="InterPro" id="IPR022495">
    <property type="entry name" value="Bud32"/>
</dbReference>
<reference evidence="17 18" key="1">
    <citation type="journal article" date="2018" name="Plant J.">
        <title>Genome sequences of Chlorella sorokiniana UTEX 1602 and Micractinium conductrix SAG 241.80: implications to maltose excretion by a green alga.</title>
        <authorList>
            <person name="Arriola M.B."/>
            <person name="Velmurugan N."/>
            <person name="Zhang Y."/>
            <person name="Plunkett M.H."/>
            <person name="Hondzo H."/>
            <person name="Barney B.M."/>
        </authorList>
    </citation>
    <scope>NUCLEOTIDE SEQUENCE [LARGE SCALE GENOMIC DNA]</scope>
    <source>
        <strain evidence="17 18">SAG 241.80</strain>
    </source>
</reference>
<evidence type="ECO:0000256" key="7">
    <source>
        <dbReference type="ARBA" id="ARBA00022694"/>
    </source>
</evidence>
<feature type="chain" id="PRO_5015189314" description="non-specific serine/threonine protein kinase" evidence="15">
    <location>
        <begin position="19"/>
        <end position="477"/>
    </location>
</feature>
<dbReference type="NCBIfam" id="TIGR03724">
    <property type="entry name" value="arch_bud32"/>
    <property type="match status" value="1"/>
</dbReference>
<dbReference type="GO" id="GO:0070525">
    <property type="term" value="P:tRNA threonylcarbamoyladenosine metabolic process"/>
    <property type="evidence" value="ECO:0007669"/>
    <property type="project" value="TreeGrafter"/>
</dbReference>
<keyword evidence="11" id="KW-0067">ATP-binding</keyword>
<dbReference type="Gene3D" id="1.10.510.10">
    <property type="entry name" value="Transferase(Phosphotransferase) domain 1"/>
    <property type="match status" value="1"/>
</dbReference>
<evidence type="ECO:0000256" key="5">
    <source>
        <dbReference type="ARBA" id="ARBA00022553"/>
    </source>
</evidence>
<comment type="catalytic activity">
    <reaction evidence="13">
        <text>L-threonyl-[protein] + ATP = O-phospho-L-threonyl-[protein] + ADP + H(+)</text>
        <dbReference type="Rhea" id="RHEA:46608"/>
        <dbReference type="Rhea" id="RHEA-COMP:11060"/>
        <dbReference type="Rhea" id="RHEA-COMP:11605"/>
        <dbReference type="ChEBI" id="CHEBI:15378"/>
        <dbReference type="ChEBI" id="CHEBI:30013"/>
        <dbReference type="ChEBI" id="CHEBI:30616"/>
        <dbReference type="ChEBI" id="CHEBI:61977"/>
        <dbReference type="ChEBI" id="CHEBI:456216"/>
        <dbReference type="EC" id="2.7.11.1"/>
    </reaction>
</comment>
<evidence type="ECO:0000256" key="3">
    <source>
        <dbReference type="ARBA" id="ARBA00012513"/>
    </source>
</evidence>
<dbReference type="Gene3D" id="3.30.200.20">
    <property type="entry name" value="Phosphorylase Kinase, domain 1"/>
    <property type="match status" value="1"/>
</dbReference>
<evidence type="ECO:0000256" key="1">
    <source>
        <dbReference type="ARBA" id="ARBA00004123"/>
    </source>
</evidence>
<dbReference type="GO" id="GO:0000408">
    <property type="term" value="C:EKC/KEOPS complex"/>
    <property type="evidence" value="ECO:0007669"/>
    <property type="project" value="UniProtKB-ARBA"/>
</dbReference>
<dbReference type="InterPro" id="IPR032710">
    <property type="entry name" value="NTF2-like_dom_sf"/>
</dbReference>
<comment type="catalytic activity">
    <reaction evidence="14">
        <text>L-seryl-[protein] + ATP = O-phospho-L-seryl-[protein] + ADP + H(+)</text>
        <dbReference type="Rhea" id="RHEA:17989"/>
        <dbReference type="Rhea" id="RHEA-COMP:9863"/>
        <dbReference type="Rhea" id="RHEA-COMP:11604"/>
        <dbReference type="ChEBI" id="CHEBI:15378"/>
        <dbReference type="ChEBI" id="CHEBI:29999"/>
        <dbReference type="ChEBI" id="CHEBI:30616"/>
        <dbReference type="ChEBI" id="CHEBI:83421"/>
        <dbReference type="ChEBI" id="CHEBI:456216"/>
        <dbReference type="EC" id="2.7.11.1"/>
    </reaction>
</comment>
<gene>
    <name evidence="17" type="primary">g353</name>
    <name evidence="17" type="ORF">C2E20_0353</name>
</gene>
<dbReference type="PANTHER" id="PTHR12209">
    <property type="entry name" value="NON-SPECIFIC SERINE/THREONINE PROTEIN KINASE"/>
    <property type="match status" value="1"/>
</dbReference>
<evidence type="ECO:0000313" key="17">
    <source>
        <dbReference type="EMBL" id="PSC76038.1"/>
    </source>
</evidence>
<accession>A0A2P6VPL3</accession>
<dbReference type="GO" id="GO:0008033">
    <property type="term" value="P:tRNA processing"/>
    <property type="evidence" value="ECO:0007669"/>
    <property type="project" value="UniProtKB-KW"/>
</dbReference>
<feature type="signal peptide" evidence="15">
    <location>
        <begin position="1"/>
        <end position="18"/>
    </location>
</feature>
<dbReference type="Pfam" id="PF06293">
    <property type="entry name" value="Kdo"/>
    <property type="match status" value="1"/>
</dbReference>
<dbReference type="SUPFAM" id="SSF56112">
    <property type="entry name" value="Protein kinase-like (PK-like)"/>
    <property type="match status" value="1"/>
</dbReference>
<protein>
    <recommendedName>
        <fullName evidence="3">non-specific serine/threonine protein kinase</fullName>
        <ecNumber evidence="3">2.7.11.1</ecNumber>
    </recommendedName>
</protein>
<name>A0A2P6VPL3_9CHLO</name>
<evidence type="ECO:0000256" key="6">
    <source>
        <dbReference type="ARBA" id="ARBA00022679"/>
    </source>
</evidence>
<evidence type="ECO:0000256" key="15">
    <source>
        <dbReference type="SAM" id="SignalP"/>
    </source>
</evidence>
<evidence type="ECO:0000256" key="13">
    <source>
        <dbReference type="ARBA" id="ARBA00047899"/>
    </source>
</evidence>
<dbReference type="FunFam" id="3.30.200.20:FF:000201">
    <property type="entry name" value="TP53-regulating kinase isoform X1"/>
    <property type="match status" value="1"/>
</dbReference>
<organism evidence="17 18">
    <name type="scientific">Micractinium conductrix</name>
    <dbReference type="NCBI Taxonomy" id="554055"/>
    <lineage>
        <taxon>Eukaryota</taxon>
        <taxon>Viridiplantae</taxon>
        <taxon>Chlorophyta</taxon>
        <taxon>core chlorophytes</taxon>
        <taxon>Trebouxiophyceae</taxon>
        <taxon>Chlorellales</taxon>
        <taxon>Chlorellaceae</taxon>
        <taxon>Chlorella clade</taxon>
        <taxon>Micractinium</taxon>
    </lineage>
</organism>
<dbReference type="SMART" id="SM00220">
    <property type="entry name" value="S_TKc"/>
    <property type="match status" value="1"/>
</dbReference>
<keyword evidence="10" id="KW-0378">Hydrolase</keyword>
<dbReference type="InterPro" id="IPR000719">
    <property type="entry name" value="Prot_kinase_dom"/>
</dbReference>
<evidence type="ECO:0000256" key="8">
    <source>
        <dbReference type="ARBA" id="ARBA00022741"/>
    </source>
</evidence>
<dbReference type="FunFam" id="1.10.510.10:FF:000323">
    <property type="entry name" value="TP53-regulating kinase, putative"/>
    <property type="match status" value="1"/>
</dbReference>
<evidence type="ECO:0000256" key="4">
    <source>
        <dbReference type="ARBA" id="ARBA00022527"/>
    </source>
</evidence>
<evidence type="ECO:0000256" key="14">
    <source>
        <dbReference type="ARBA" id="ARBA00048679"/>
    </source>
</evidence>
<keyword evidence="6" id="KW-0808">Transferase</keyword>
<dbReference type="EC" id="2.7.11.1" evidence="3"/>
<keyword evidence="5" id="KW-0597">Phosphoprotein</keyword>
<comment type="caution">
    <text evidence="17">The sequence shown here is derived from an EMBL/GenBank/DDBJ whole genome shotgun (WGS) entry which is preliminary data.</text>
</comment>
<dbReference type="GO" id="GO:0005524">
    <property type="term" value="F:ATP binding"/>
    <property type="evidence" value="ECO:0007669"/>
    <property type="project" value="UniProtKB-KW"/>
</dbReference>
<evidence type="ECO:0000256" key="9">
    <source>
        <dbReference type="ARBA" id="ARBA00022777"/>
    </source>
</evidence>
<dbReference type="OrthoDB" id="3399at2759"/>
<keyword evidence="15" id="KW-0732">Signal</keyword>
<dbReference type="InterPro" id="IPR011009">
    <property type="entry name" value="Kinase-like_dom_sf"/>
</dbReference>
<dbReference type="GO" id="GO:0004674">
    <property type="term" value="F:protein serine/threonine kinase activity"/>
    <property type="evidence" value="ECO:0007669"/>
    <property type="project" value="UniProtKB-KW"/>
</dbReference>
<comment type="subcellular location">
    <subcellularLocation>
        <location evidence="1">Nucleus</location>
    </subcellularLocation>
</comment>
<sequence length="477" mass="51290">MSAAAAVAGPALAAGVAAVGAAAAAAADAVAPQQGAAPQQEQQLPSFDSSRYTLHSQGAEARVWEGSFLGRSAIVKQRFSKKYRHPQLDAKLTVSRLKGEVRSMMRARKLGVHTPVLYQVDHATACIYMERIEGHSLKTLLHNDELQGAELDALLLEVGRVIARLHDGGLVHGDLTTSNMMLRGSDKQLILIDFGLSYNSVVPEDKGVDLYVLERAFASAHAERGAAMFEAVLEAYRRASKQWSATLNRFAEVRMRGRKRAMPCPPNSALGVSLNLSLNLSAATRLLGKDLGGWTRPVGFVGGACRDRIHREKRDGGSGYNGMVAHAAVNHVPVMTGGIGRDALESFYAKHFIPNMPPDVKLTPIDRGAGPSFVVDEFIFEFTHTVIMDWMLPGVKPTGCKVRVPFVVIAKFEGDKLSAERIYWDQATVLQQVGLLPADVALPITGVEQATKLECISAGKQGGPPSNALIEEAAARG</sequence>
<comment type="similarity">
    <text evidence="2">Belongs to the protein kinase superfamily. BUD32 family.</text>
</comment>
<keyword evidence="12" id="KW-0539">Nucleus</keyword>
<dbReference type="AlphaFoldDB" id="A0A2P6VPL3"/>
<evidence type="ECO:0000313" key="18">
    <source>
        <dbReference type="Proteomes" id="UP000239649"/>
    </source>
</evidence>
<evidence type="ECO:0000256" key="10">
    <source>
        <dbReference type="ARBA" id="ARBA00022801"/>
    </source>
</evidence>
<evidence type="ECO:0000256" key="11">
    <source>
        <dbReference type="ARBA" id="ARBA00022840"/>
    </source>
</evidence>
<dbReference type="EMBL" id="LHPF02000001">
    <property type="protein sequence ID" value="PSC76038.1"/>
    <property type="molecule type" value="Genomic_DNA"/>
</dbReference>
<dbReference type="GO" id="GO:0005829">
    <property type="term" value="C:cytosol"/>
    <property type="evidence" value="ECO:0007669"/>
    <property type="project" value="TreeGrafter"/>
</dbReference>
<keyword evidence="7" id="KW-0819">tRNA processing</keyword>
<keyword evidence="8" id="KW-0547">Nucleotide-binding</keyword>